<dbReference type="RefSeq" id="WP_183392501.1">
    <property type="nucleotide sequence ID" value="NZ_JACHVY010000004.1"/>
</dbReference>
<accession>A0A7W4TPN1</accession>
<dbReference type="Proteomes" id="UP000533269">
    <property type="component" value="Unassembled WGS sequence"/>
</dbReference>
<comment type="caution">
    <text evidence="2">The sequence shown here is derived from an EMBL/GenBank/DDBJ whole genome shotgun (WGS) entry which is preliminary data.</text>
</comment>
<feature type="domain" description="Molybdenum cofactor sulfurase middle" evidence="1">
    <location>
        <begin position="5"/>
        <end position="73"/>
    </location>
</feature>
<dbReference type="SUPFAM" id="SSF50800">
    <property type="entry name" value="PK beta-barrel domain-like"/>
    <property type="match status" value="1"/>
</dbReference>
<reference evidence="2 3" key="2">
    <citation type="submission" date="2020-08" db="EMBL/GenBank/DDBJ databases">
        <authorList>
            <person name="Partida-Martinez L."/>
            <person name="Huntemann M."/>
            <person name="Clum A."/>
            <person name="Wang J."/>
            <person name="Palaniappan K."/>
            <person name="Ritter S."/>
            <person name="Chen I.-M."/>
            <person name="Stamatis D."/>
            <person name="Reddy T."/>
            <person name="O'Malley R."/>
            <person name="Daum C."/>
            <person name="Shapiro N."/>
            <person name="Ivanova N."/>
            <person name="Kyrpides N."/>
            <person name="Woyke T."/>
        </authorList>
    </citation>
    <scope>NUCLEOTIDE SEQUENCE [LARGE SCALE GENOMIC DNA]</scope>
    <source>
        <strain evidence="2 3">AS2.23</strain>
    </source>
</reference>
<dbReference type="Pfam" id="PF03476">
    <property type="entry name" value="MOSC_N"/>
    <property type="match status" value="1"/>
</dbReference>
<dbReference type="EMBL" id="JACHVY010000004">
    <property type="protein sequence ID" value="MBB2902795.1"/>
    <property type="molecule type" value="Genomic_DNA"/>
</dbReference>
<proteinExistence type="predicted"/>
<name>A0A7W4TPN1_KINRA</name>
<reference evidence="2 3" key="1">
    <citation type="submission" date="2020-08" db="EMBL/GenBank/DDBJ databases">
        <title>The Agave Microbiome: Exploring the role of microbial communities in plant adaptations to desert environments.</title>
        <authorList>
            <person name="Partida-Martinez L.P."/>
        </authorList>
    </citation>
    <scope>NUCLEOTIDE SEQUENCE [LARGE SCALE GENOMIC DNA]</scope>
    <source>
        <strain evidence="2 3">AS2.23</strain>
    </source>
</reference>
<gene>
    <name evidence="2" type="ORF">FHR75_003631</name>
</gene>
<evidence type="ECO:0000313" key="2">
    <source>
        <dbReference type="EMBL" id="MBB2902795.1"/>
    </source>
</evidence>
<sequence length="183" mass="18428">MTVVGVLRQIQLFPVKSLPGSTPSTADVGPDGLVGDRLSAVVDGEGVVLRVKQHPRLRELRLTGPGSTLVATPDGSPLPDFLGVPGAHLAAVDGGARQVAPVHLVSTGQRLAPGAGDSSRANLVVDLGPDEPAPDAMVGALCSIGAVVLRLGERPRHCAGLFAAVVSPGALRVGDEVRVGSPG</sequence>
<evidence type="ECO:0000313" key="3">
    <source>
        <dbReference type="Proteomes" id="UP000533269"/>
    </source>
</evidence>
<organism evidence="2 3">
    <name type="scientific">Kineococcus radiotolerans</name>
    <dbReference type="NCBI Taxonomy" id="131568"/>
    <lineage>
        <taxon>Bacteria</taxon>
        <taxon>Bacillati</taxon>
        <taxon>Actinomycetota</taxon>
        <taxon>Actinomycetes</taxon>
        <taxon>Kineosporiales</taxon>
        <taxon>Kineosporiaceae</taxon>
        <taxon>Kineococcus</taxon>
    </lineage>
</organism>
<dbReference type="AlphaFoldDB" id="A0A7W4TPN1"/>
<protein>
    <recommendedName>
        <fullName evidence="1">Molybdenum cofactor sulfurase middle domain-containing protein</fullName>
    </recommendedName>
</protein>
<dbReference type="InterPro" id="IPR005303">
    <property type="entry name" value="MOCOS_middle"/>
</dbReference>
<evidence type="ECO:0000259" key="1">
    <source>
        <dbReference type="Pfam" id="PF03476"/>
    </source>
</evidence>
<dbReference type="InterPro" id="IPR011037">
    <property type="entry name" value="Pyrv_Knase-like_insert_dom_sf"/>
</dbReference>